<dbReference type="SFLD" id="SFLDS00033">
    <property type="entry name" value="Radical_SAM_Phosphonate_Metabo"/>
    <property type="match status" value="1"/>
</dbReference>
<gene>
    <name evidence="1" type="ORF">SAMN05660420_01707</name>
</gene>
<dbReference type="EMBL" id="FNQN01000004">
    <property type="protein sequence ID" value="SEA28089.1"/>
    <property type="molecule type" value="Genomic_DNA"/>
</dbReference>
<organism evidence="1 2">
    <name type="scientific">Desulfuromusa kysingii</name>
    <dbReference type="NCBI Taxonomy" id="37625"/>
    <lineage>
        <taxon>Bacteria</taxon>
        <taxon>Pseudomonadati</taxon>
        <taxon>Thermodesulfobacteriota</taxon>
        <taxon>Desulfuromonadia</taxon>
        <taxon>Desulfuromonadales</taxon>
        <taxon>Geopsychrobacteraceae</taxon>
        <taxon>Desulfuromusa</taxon>
    </lineage>
</organism>
<keyword evidence="2" id="KW-1185">Reference proteome</keyword>
<protein>
    <submittedName>
        <fullName evidence="1">Alpha-D-ribose 1-methylphosphonate 5-phosphate C-P lyase</fullName>
    </submittedName>
</protein>
<dbReference type="PIRSF" id="PIRSF011468">
    <property type="entry name" value="PhnJ"/>
    <property type="match status" value="1"/>
</dbReference>
<evidence type="ECO:0000313" key="2">
    <source>
        <dbReference type="Proteomes" id="UP000199409"/>
    </source>
</evidence>
<dbReference type="SFLD" id="SFLDG01115">
    <property type="entry name" value="Phosphonate_metabolism_(PhnJ)"/>
    <property type="match status" value="1"/>
</dbReference>
<accession>A0A1H3ZWM1</accession>
<proteinExistence type="predicted"/>
<dbReference type="GO" id="GO:0051539">
    <property type="term" value="F:4 iron, 4 sulfur cluster binding"/>
    <property type="evidence" value="ECO:0007669"/>
    <property type="project" value="InterPro"/>
</dbReference>
<name>A0A1H3ZWM1_9BACT</name>
<keyword evidence="1" id="KW-0456">Lyase</keyword>
<evidence type="ECO:0000313" key="1">
    <source>
        <dbReference type="EMBL" id="SEA28089.1"/>
    </source>
</evidence>
<dbReference type="GO" id="GO:0019700">
    <property type="term" value="P:organic phosphonate catabolic process"/>
    <property type="evidence" value="ECO:0007669"/>
    <property type="project" value="InterPro"/>
</dbReference>
<dbReference type="AlphaFoldDB" id="A0A1H3ZWM1"/>
<dbReference type="OrthoDB" id="9803851at2"/>
<dbReference type="Pfam" id="PF06007">
    <property type="entry name" value="PhnJ"/>
    <property type="match status" value="1"/>
</dbReference>
<dbReference type="GO" id="GO:0016829">
    <property type="term" value="F:lyase activity"/>
    <property type="evidence" value="ECO:0007669"/>
    <property type="project" value="UniProtKB-KW"/>
</dbReference>
<dbReference type="Proteomes" id="UP000199409">
    <property type="component" value="Unassembled WGS sequence"/>
</dbReference>
<sequence>MNLQAWRTQHQSESLHGYNFAFLDDSAKKEIRRSLLKAVAIPGYQVPFSSQEMPVARGWGTGGLQITLSLILPEDILKVIDQGCDDSVNAVNIKKFVAKVAEVNSTTDTQAATLIQTRHRIPEEPMSEGQILVLQVPYPEALREVEPSELETRRMHAEGDYARMWLYLYEDIVRYGEISISYRYPVTVNDHYIMDPSPIPRWDVPKLHMSEHLSLFGAGREKRIYAIPPYTRVEPLEFEDHKFRIEQFPVACSRCGSCNSYLDEIISDVDGSRQYFCSDTDYCDKRCA</sequence>
<dbReference type="InterPro" id="IPR010306">
    <property type="entry name" value="PhnJ"/>
</dbReference>
<dbReference type="STRING" id="37625.SAMN05660420_01707"/>
<dbReference type="SFLD" id="SFLDF00379">
    <property type="entry name" value="Phosphonate_metabolism_(PhnJ)"/>
    <property type="match status" value="1"/>
</dbReference>
<dbReference type="RefSeq" id="WP_092346768.1">
    <property type="nucleotide sequence ID" value="NZ_FNQN01000004.1"/>
</dbReference>
<reference evidence="1 2" key="1">
    <citation type="submission" date="2016-10" db="EMBL/GenBank/DDBJ databases">
        <authorList>
            <person name="de Groot N.N."/>
        </authorList>
    </citation>
    <scope>NUCLEOTIDE SEQUENCE [LARGE SCALE GENOMIC DNA]</scope>
    <source>
        <strain evidence="1 2">DSM 7343</strain>
    </source>
</reference>